<dbReference type="InterPro" id="IPR052709">
    <property type="entry name" value="Transposase-MT_Hybrid"/>
</dbReference>
<dbReference type="AlphaFoldDB" id="A0AAV8Y5P9"/>
<keyword evidence="2" id="KW-1185">Reference proteome</keyword>
<name>A0AAV8Y5P9_9CUCU</name>
<reference evidence="1" key="1">
    <citation type="journal article" date="2023" name="Insect Mol. Biol.">
        <title>Genome sequencing provides insights into the evolution of gene families encoding plant cell wall-degrading enzymes in longhorned beetles.</title>
        <authorList>
            <person name="Shin N.R."/>
            <person name="Okamura Y."/>
            <person name="Kirsch R."/>
            <person name="Pauchet Y."/>
        </authorList>
    </citation>
    <scope>NUCLEOTIDE SEQUENCE</scope>
    <source>
        <strain evidence="1">AMC_N1</strain>
    </source>
</reference>
<protein>
    <submittedName>
        <fullName evidence="1">Uncharacterized protein</fullName>
    </submittedName>
</protein>
<dbReference type="PANTHER" id="PTHR46060:SF1">
    <property type="entry name" value="MARINER MOS1 TRANSPOSASE-LIKE PROTEIN"/>
    <property type="match status" value="1"/>
</dbReference>
<dbReference type="Gene3D" id="3.30.420.10">
    <property type="entry name" value="Ribonuclease H-like superfamily/Ribonuclease H"/>
    <property type="match status" value="1"/>
</dbReference>
<evidence type="ECO:0000313" key="1">
    <source>
        <dbReference type="EMBL" id="KAJ8945765.1"/>
    </source>
</evidence>
<evidence type="ECO:0000313" key="2">
    <source>
        <dbReference type="Proteomes" id="UP001162162"/>
    </source>
</evidence>
<dbReference type="Proteomes" id="UP001162162">
    <property type="component" value="Unassembled WGS sequence"/>
</dbReference>
<accession>A0AAV8Y5P9</accession>
<dbReference type="EMBL" id="JAPWTK010000209">
    <property type="protein sequence ID" value="KAJ8945765.1"/>
    <property type="molecule type" value="Genomic_DNA"/>
</dbReference>
<dbReference type="GO" id="GO:0003676">
    <property type="term" value="F:nucleic acid binding"/>
    <property type="evidence" value="ECO:0007669"/>
    <property type="project" value="InterPro"/>
</dbReference>
<proteinExistence type="predicted"/>
<gene>
    <name evidence="1" type="ORF">NQ318_022863</name>
</gene>
<organism evidence="1 2">
    <name type="scientific">Aromia moschata</name>
    <dbReference type="NCBI Taxonomy" id="1265417"/>
    <lineage>
        <taxon>Eukaryota</taxon>
        <taxon>Metazoa</taxon>
        <taxon>Ecdysozoa</taxon>
        <taxon>Arthropoda</taxon>
        <taxon>Hexapoda</taxon>
        <taxon>Insecta</taxon>
        <taxon>Pterygota</taxon>
        <taxon>Neoptera</taxon>
        <taxon>Endopterygota</taxon>
        <taxon>Coleoptera</taxon>
        <taxon>Polyphaga</taxon>
        <taxon>Cucujiformia</taxon>
        <taxon>Chrysomeloidea</taxon>
        <taxon>Cerambycidae</taxon>
        <taxon>Cerambycinae</taxon>
        <taxon>Callichromatini</taxon>
        <taxon>Aromia</taxon>
    </lineage>
</organism>
<comment type="caution">
    <text evidence="1">The sequence shown here is derived from an EMBL/GenBank/DDBJ whole genome shotgun (WGS) entry which is preliminary data.</text>
</comment>
<dbReference type="InterPro" id="IPR036397">
    <property type="entry name" value="RNaseH_sf"/>
</dbReference>
<dbReference type="PANTHER" id="PTHR46060">
    <property type="entry name" value="MARINER MOS1 TRANSPOSASE-LIKE PROTEIN"/>
    <property type="match status" value="1"/>
</dbReference>
<sequence>MFLNGLNGLKRDVKRPKMICALDGSQRQKRTKTLKKIGKLIREDHRLSIRRLAEITGIDKECVRQILHESFNMRKVCAQMVTKLLTPEQKESRLNIYADILNNIDADPGLIDTVTLKGTRFESVEAVKAKATEVLNQLTEADFQYCLQQWRSRMERCRNRQGEYIEVEKVATILWMLNFFWALDWQKRANRVASKISRSYGPDLFIRLLDKLQTMSFRLQNVHSEFVGLHTIKTIRLGSPNGYPTFSIGLMMIG</sequence>